<dbReference type="NCBIfam" id="NF047658">
    <property type="entry name" value="HYC_CC_PP"/>
    <property type="match status" value="1"/>
</dbReference>
<accession>A0ABQ1WLA3</accession>
<gene>
    <name evidence="1" type="ORF">GCM10011378_09310</name>
</gene>
<dbReference type="Proteomes" id="UP000601361">
    <property type="component" value="Unassembled WGS sequence"/>
</dbReference>
<proteinExistence type="predicted"/>
<evidence type="ECO:0000313" key="2">
    <source>
        <dbReference type="Proteomes" id="UP000601361"/>
    </source>
</evidence>
<evidence type="ECO:0008006" key="3">
    <source>
        <dbReference type="Google" id="ProtNLM"/>
    </source>
</evidence>
<reference evidence="2" key="1">
    <citation type="journal article" date="2019" name="Int. J. Syst. Evol. Microbiol.">
        <title>The Global Catalogue of Microorganisms (GCM) 10K type strain sequencing project: providing services to taxonomists for standard genome sequencing and annotation.</title>
        <authorList>
            <consortium name="The Broad Institute Genomics Platform"/>
            <consortium name="The Broad Institute Genome Sequencing Center for Infectious Disease"/>
            <person name="Wu L."/>
            <person name="Ma J."/>
        </authorList>
    </citation>
    <scope>NUCLEOTIDE SEQUENCE [LARGE SCALE GENOMIC DNA]</scope>
    <source>
        <strain evidence="2">CGMCC 1.12990</strain>
    </source>
</reference>
<comment type="caution">
    <text evidence="1">The sequence shown here is derived from an EMBL/GenBank/DDBJ whole genome shotgun (WGS) entry which is preliminary data.</text>
</comment>
<organism evidence="1 2">
    <name type="scientific">Hymenobacter glacieicola</name>
    <dbReference type="NCBI Taxonomy" id="1562124"/>
    <lineage>
        <taxon>Bacteria</taxon>
        <taxon>Pseudomonadati</taxon>
        <taxon>Bacteroidota</taxon>
        <taxon>Cytophagia</taxon>
        <taxon>Cytophagales</taxon>
        <taxon>Hymenobacteraceae</taxon>
        <taxon>Hymenobacter</taxon>
    </lineage>
</organism>
<dbReference type="InterPro" id="IPR058060">
    <property type="entry name" value="HYC_CC_PP"/>
</dbReference>
<keyword evidence="2" id="KW-1185">Reference proteome</keyword>
<dbReference type="EMBL" id="BMGS01000002">
    <property type="protein sequence ID" value="GGG35163.1"/>
    <property type="molecule type" value="Genomic_DNA"/>
</dbReference>
<sequence length="160" mass="17181">MVWQPESLIFVVDMKRPLLHRLFSTWLALLVLTSSVGLTVQQHTCRQSGSRTTSVIFSPARHKCPAPQPATAHHSAKAQLTKSCCEFGAHFHKLDAPSAELAWVKVPPVALAPAWPAVTGWPAVSATPLGQVAARWHAADSSPPARAGRALLTFVGVLIV</sequence>
<name>A0ABQ1WLA3_9BACT</name>
<protein>
    <recommendedName>
        <fullName evidence="3">DUF2946 domain-containing protein</fullName>
    </recommendedName>
</protein>
<evidence type="ECO:0000313" key="1">
    <source>
        <dbReference type="EMBL" id="GGG35163.1"/>
    </source>
</evidence>